<feature type="compositionally biased region" description="Low complexity" evidence="1">
    <location>
        <begin position="36"/>
        <end position="49"/>
    </location>
</feature>
<accession>A0AAE1X362</accession>
<dbReference type="Proteomes" id="UP001289374">
    <property type="component" value="Unassembled WGS sequence"/>
</dbReference>
<reference evidence="3" key="1">
    <citation type="submission" date="2020-06" db="EMBL/GenBank/DDBJ databases">
        <authorList>
            <person name="Li T."/>
            <person name="Hu X."/>
            <person name="Zhang T."/>
            <person name="Song X."/>
            <person name="Zhang H."/>
            <person name="Dai N."/>
            <person name="Sheng W."/>
            <person name="Hou X."/>
            <person name="Wei L."/>
        </authorList>
    </citation>
    <scope>NUCLEOTIDE SEQUENCE</scope>
    <source>
        <strain evidence="3">K16</strain>
        <tissue evidence="3">Leaf</tissue>
    </source>
</reference>
<evidence type="ECO:0000259" key="2">
    <source>
        <dbReference type="Pfam" id="PF07727"/>
    </source>
</evidence>
<dbReference type="CDD" id="cd09272">
    <property type="entry name" value="RNase_HI_RT_Ty1"/>
    <property type="match status" value="1"/>
</dbReference>
<proteinExistence type="predicted"/>
<evidence type="ECO:0000256" key="1">
    <source>
        <dbReference type="SAM" id="MobiDB-lite"/>
    </source>
</evidence>
<dbReference type="InterPro" id="IPR043502">
    <property type="entry name" value="DNA/RNA_pol_sf"/>
</dbReference>
<feature type="region of interest" description="Disordered" evidence="1">
    <location>
        <begin position="1"/>
        <end position="52"/>
    </location>
</feature>
<reference evidence="3" key="2">
    <citation type="journal article" date="2024" name="Plant">
        <title>Genomic evolution and insights into agronomic trait innovations of Sesamum species.</title>
        <authorList>
            <person name="Miao H."/>
            <person name="Wang L."/>
            <person name="Qu L."/>
            <person name="Liu H."/>
            <person name="Sun Y."/>
            <person name="Le M."/>
            <person name="Wang Q."/>
            <person name="Wei S."/>
            <person name="Zheng Y."/>
            <person name="Lin W."/>
            <person name="Duan Y."/>
            <person name="Cao H."/>
            <person name="Xiong S."/>
            <person name="Wang X."/>
            <person name="Wei L."/>
            <person name="Li C."/>
            <person name="Ma Q."/>
            <person name="Ju M."/>
            <person name="Zhao R."/>
            <person name="Li G."/>
            <person name="Mu C."/>
            <person name="Tian Q."/>
            <person name="Mei H."/>
            <person name="Zhang T."/>
            <person name="Gao T."/>
            <person name="Zhang H."/>
        </authorList>
    </citation>
    <scope>NUCLEOTIDE SEQUENCE</scope>
    <source>
        <strain evidence="3">K16</strain>
    </source>
</reference>
<dbReference type="SUPFAM" id="SSF56672">
    <property type="entry name" value="DNA/RNA polymerases"/>
    <property type="match status" value="1"/>
</dbReference>
<gene>
    <name evidence="3" type="ORF">Sango_0815500</name>
</gene>
<organism evidence="3 4">
    <name type="scientific">Sesamum angolense</name>
    <dbReference type="NCBI Taxonomy" id="2727404"/>
    <lineage>
        <taxon>Eukaryota</taxon>
        <taxon>Viridiplantae</taxon>
        <taxon>Streptophyta</taxon>
        <taxon>Embryophyta</taxon>
        <taxon>Tracheophyta</taxon>
        <taxon>Spermatophyta</taxon>
        <taxon>Magnoliopsida</taxon>
        <taxon>eudicotyledons</taxon>
        <taxon>Gunneridae</taxon>
        <taxon>Pentapetalae</taxon>
        <taxon>asterids</taxon>
        <taxon>lamiids</taxon>
        <taxon>Lamiales</taxon>
        <taxon>Pedaliaceae</taxon>
        <taxon>Sesamum</taxon>
    </lineage>
</organism>
<dbReference type="EMBL" id="JACGWL010000004">
    <property type="protein sequence ID" value="KAK4404469.1"/>
    <property type="molecule type" value="Genomic_DNA"/>
</dbReference>
<evidence type="ECO:0000313" key="3">
    <source>
        <dbReference type="EMBL" id="KAK4404469.1"/>
    </source>
</evidence>
<dbReference type="PANTHER" id="PTHR11439">
    <property type="entry name" value="GAG-POL-RELATED RETROTRANSPOSON"/>
    <property type="match status" value="1"/>
</dbReference>
<dbReference type="Pfam" id="PF07727">
    <property type="entry name" value="RVT_2"/>
    <property type="match status" value="2"/>
</dbReference>
<sequence>MHSVPLPIVSPTSDTELPPPSSSIHPSPITDIVPASSSSSLPSLHSSPSSVPPVNIPLRHSTRISHKPAWLSDFICSHASDFSPAHIQFAAQLSILQEPTSYAQARGHLEWEQAMEELQALENNQTWTLTALPKERKLLTVTVRLFLGIAAAHSWPVHQLDINNAFLHGFLDEEVYMTPPDGYSAPPGQQSAHDHCLFIKPAPQGFVALLVYVDDILVMAPTEDLISEIKQYLDALFTIKDLGYAKYFLGLEIARSTEGMSITQHKYAMDIITDSGMVSATSVSTPLPLGLKLSATSGTFLKEPDKFRRLIGRLLYLGFTRPDLSFDGAPDTGLFFPASNSLHLSAYTDADWGACVDSRRSVTGYCVFLGSSLISWKSKKQNTVSRSLAEAEYRAMAATVCELQWISFLLRDLCVPVATPIPFWCDNQAALHITTNPIFHERTKHLDIDCHVVRDQYKAGFISPSFVSSKLQLADLFTITLPTISFTSLMSKLGLLRLHPASA</sequence>
<name>A0AAE1X362_9LAMI</name>
<keyword evidence="4" id="KW-1185">Reference proteome</keyword>
<feature type="domain" description="Reverse transcriptase Ty1/copia-type" evidence="2">
    <location>
        <begin position="190"/>
        <end position="287"/>
    </location>
</feature>
<dbReference type="InterPro" id="IPR013103">
    <property type="entry name" value="RVT_2"/>
</dbReference>
<protein>
    <submittedName>
        <fullName evidence="3">Retrovirus-related Pol polyprotein from transposon RE2</fullName>
    </submittedName>
</protein>
<feature type="domain" description="Reverse transcriptase Ty1/copia-type" evidence="2">
    <location>
        <begin position="142"/>
        <end position="184"/>
    </location>
</feature>
<dbReference type="AlphaFoldDB" id="A0AAE1X362"/>
<dbReference type="PANTHER" id="PTHR11439:SF465">
    <property type="entry name" value="REVERSE TRANSCRIPTASE TY1_COPIA-TYPE DOMAIN-CONTAINING PROTEIN"/>
    <property type="match status" value="1"/>
</dbReference>
<comment type="caution">
    <text evidence="3">The sequence shown here is derived from an EMBL/GenBank/DDBJ whole genome shotgun (WGS) entry which is preliminary data.</text>
</comment>
<evidence type="ECO:0000313" key="4">
    <source>
        <dbReference type="Proteomes" id="UP001289374"/>
    </source>
</evidence>